<proteinExistence type="predicted"/>
<organism evidence="1 2">
    <name type="scientific">Actomonas aquatica</name>
    <dbReference type="NCBI Taxonomy" id="2866162"/>
    <lineage>
        <taxon>Bacteria</taxon>
        <taxon>Pseudomonadati</taxon>
        <taxon>Verrucomicrobiota</taxon>
        <taxon>Opitutia</taxon>
        <taxon>Opitutales</taxon>
        <taxon>Opitutaceae</taxon>
        <taxon>Actomonas</taxon>
    </lineage>
</organism>
<dbReference type="Proteomes" id="UP000738431">
    <property type="component" value="Chromosome"/>
</dbReference>
<dbReference type="EMBL" id="CP139781">
    <property type="protein sequence ID" value="WRQ86462.1"/>
    <property type="molecule type" value="Genomic_DNA"/>
</dbReference>
<evidence type="ECO:0000313" key="2">
    <source>
        <dbReference type="Proteomes" id="UP000738431"/>
    </source>
</evidence>
<evidence type="ECO:0000313" key="1">
    <source>
        <dbReference type="EMBL" id="WRQ86462.1"/>
    </source>
</evidence>
<dbReference type="Gene3D" id="3.30.460.70">
    <property type="match status" value="1"/>
</dbReference>
<sequence length="196" mass="21929">MKLMRPLHFKPLFRAATGLRALVAATMGLIALGTTGCNTIAPPAASVNRTISATQTVTGRVLTSDDLRAFDRKIVLGDNSYAQVNSAWLAQFNKRFRSELNRLGITKWDRKFDCNRFTDLYRSLAQADYYRSNFHSSVNAEAIAIGSIWYVRDSTGTRHALVQAVTERGRIFIEPQTGEEIELSAKEIRSTYFAAM</sequence>
<gene>
    <name evidence="1" type="ORF">K1X11_016725</name>
</gene>
<keyword evidence="2" id="KW-1185">Reference proteome</keyword>
<reference evidence="1 2" key="2">
    <citation type="submission" date="2023-12" db="EMBL/GenBank/DDBJ databases">
        <title>Description of an unclassified Opitutus bacterium of Verrucomicrobiota.</title>
        <authorList>
            <person name="Zhang D.-F."/>
        </authorList>
    </citation>
    <scope>NUCLEOTIDE SEQUENCE [LARGE SCALE GENOMIC DNA]</scope>
    <source>
        <strain evidence="1 2">WL0086</strain>
    </source>
</reference>
<dbReference type="RefSeq" id="WP_221031383.1">
    <property type="nucleotide sequence ID" value="NZ_CP139781.1"/>
</dbReference>
<accession>A0ABZ1C4Y9</accession>
<name>A0ABZ1C4Y9_9BACT</name>
<reference evidence="1 2" key="1">
    <citation type="submission" date="2021-08" db="EMBL/GenBank/DDBJ databases">
        <authorList>
            <person name="Zhang D."/>
            <person name="Zhang A."/>
            <person name="Wang L."/>
        </authorList>
    </citation>
    <scope>NUCLEOTIDE SEQUENCE [LARGE SCALE GENOMIC DNA]</scope>
    <source>
        <strain evidence="1 2">WL0086</strain>
    </source>
</reference>
<protein>
    <submittedName>
        <fullName evidence="1">Uncharacterized protein</fullName>
    </submittedName>
</protein>